<feature type="region of interest" description="Disordered" evidence="2">
    <location>
        <begin position="606"/>
        <end position="665"/>
    </location>
</feature>
<evidence type="ECO:0000259" key="3">
    <source>
        <dbReference type="SMART" id="SM00701"/>
    </source>
</evidence>
<dbReference type="GO" id="GO:0008270">
    <property type="term" value="F:zinc ion binding"/>
    <property type="evidence" value="ECO:0007669"/>
    <property type="project" value="InterPro"/>
</dbReference>
<comment type="caution">
    <text evidence="4">The sequence shown here is derived from an EMBL/GenBank/DDBJ whole genome shotgun (WGS) entry which is preliminary data.</text>
</comment>
<comment type="similarity">
    <text evidence="1">Belongs to the N-acetylmuramoyl-L-alanine amidase 2 family.</text>
</comment>
<organism evidence="4 5">
    <name type="scientific">Nocardia puris</name>
    <dbReference type="NCBI Taxonomy" id="208602"/>
    <lineage>
        <taxon>Bacteria</taxon>
        <taxon>Bacillati</taxon>
        <taxon>Actinomycetota</taxon>
        <taxon>Actinomycetes</taxon>
        <taxon>Mycobacteriales</taxon>
        <taxon>Nocardiaceae</taxon>
        <taxon>Nocardia</taxon>
    </lineage>
</organism>
<feature type="domain" description="Peptidoglycan recognition protein family" evidence="3">
    <location>
        <begin position="267"/>
        <end position="415"/>
    </location>
</feature>
<feature type="compositionally biased region" description="Low complexity" evidence="2">
    <location>
        <begin position="640"/>
        <end position="650"/>
    </location>
</feature>
<reference evidence="4 5" key="1">
    <citation type="submission" date="2018-06" db="EMBL/GenBank/DDBJ databases">
        <title>Genomic Encyclopedia of Type Strains, Phase IV (KMG-IV): sequencing the most valuable type-strain genomes for metagenomic binning, comparative biology and taxonomic classification.</title>
        <authorList>
            <person name="Goeker M."/>
        </authorList>
    </citation>
    <scope>NUCLEOTIDE SEQUENCE [LARGE SCALE GENOMIC DNA]</scope>
    <source>
        <strain evidence="4 5">DSM 44599</strain>
    </source>
</reference>
<dbReference type="GO" id="GO:0009253">
    <property type="term" value="P:peptidoglycan catabolic process"/>
    <property type="evidence" value="ECO:0007669"/>
    <property type="project" value="InterPro"/>
</dbReference>
<gene>
    <name evidence="4" type="ORF">DFR74_1308</name>
</gene>
<dbReference type="Pfam" id="PF01510">
    <property type="entry name" value="Amidase_2"/>
    <property type="match status" value="1"/>
</dbReference>
<dbReference type="PANTHER" id="PTHR11022">
    <property type="entry name" value="PEPTIDOGLYCAN RECOGNITION PROTEIN"/>
    <property type="match status" value="1"/>
</dbReference>
<dbReference type="SUPFAM" id="SSF55846">
    <property type="entry name" value="N-acetylmuramoyl-L-alanine amidase-like"/>
    <property type="match status" value="1"/>
</dbReference>
<dbReference type="STRING" id="1210090.GCA_001613185_06836"/>
<dbReference type="InterPro" id="IPR002502">
    <property type="entry name" value="Amidase_domain"/>
</dbReference>
<sequence>MPNYTRKRSYVLPLVAVAVVAAPVAAGFLGGDGQYRFSNDSETDRLRPTATTQIGLAGAPRVVLPLRELAGMQLPDLKVADLRLVPGAPPLPEGSRVGPIGFVTDEGTAPISARTPALDPGVVPEHLADRVGAQVTELTNGSRFSMVGLTAPDLAGVTTMVRARQLDSSWGPWFEAGTDDSVSARRPGPGRMQGSEPVYVGDTDAVQILSTRKLTDTAEPGSRGPAPVAGPDHLGPAVPQMSAVLLDPGRSEENLSAIAAPLAGGGPRVISRAQWGADESIRCEDPTYDDGLGGIVVHHTAGRNDYSKAESAAIVRGIYAYHAETLGWCDIGYHALVDKYGQIFEGHFGGLDEPVQGAHTGGFNENTAGVAFMGNHESEDPTQAAITAMGQFVGWRARVAGLDPRGTTTMISEGTEFTPYGEGEQVQLPVVFSHRDVGNTTCAGDAAYALMDRIRSIAAGVGSGAGPRQASVPVPAQPDPDVDADVSALAALTGKLLDLVDHNMLARRWVDAGGPQGRLGLAASEPVPTAEGGQYARFVNGYLFQAPDGQVYEVAGRIGQRFAQLGGDNGVLGTPRSNEYPVPGGVRVDFGRGSLVFNEATGVVTTLGLPQPGSDHPRPPATPTPATADTPPAPAPLPAEPAQVPAPALADTPEVGPGEVPVAGP</sequence>
<evidence type="ECO:0000313" key="5">
    <source>
        <dbReference type="Proteomes" id="UP000252586"/>
    </source>
</evidence>
<evidence type="ECO:0000256" key="1">
    <source>
        <dbReference type="ARBA" id="ARBA00007553"/>
    </source>
</evidence>
<dbReference type="CDD" id="cd06583">
    <property type="entry name" value="PGRP"/>
    <property type="match status" value="1"/>
</dbReference>
<dbReference type="InterPro" id="IPR013207">
    <property type="entry name" value="LGFP"/>
</dbReference>
<dbReference type="AlphaFoldDB" id="A0A366CW63"/>
<dbReference type="EMBL" id="QNRE01000030">
    <property type="protein sequence ID" value="RBO79912.1"/>
    <property type="molecule type" value="Genomic_DNA"/>
</dbReference>
<name>A0A366CW63_9NOCA</name>
<evidence type="ECO:0000256" key="2">
    <source>
        <dbReference type="SAM" id="MobiDB-lite"/>
    </source>
</evidence>
<dbReference type="Proteomes" id="UP000252586">
    <property type="component" value="Unassembled WGS sequence"/>
</dbReference>
<feature type="region of interest" description="Disordered" evidence="2">
    <location>
        <begin position="214"/>
        <end position="234"/>
    </location>
</feature>
<dbReference type="Gene3D" id="3.40.80.10">
    <property type="entry name" value="Peptidoglycan recognition protein-like"/>
    <property type="match status" value="1"/>
</dbReference>
<dbReference type="PANTHER" id="PTHR11022:SF41">
    <property type="entry name" value="PEPTIDOGLYCAN-RECOGNITION PROTEIN LC-RELATED"/>
    <property type="match status" value="1"/>
</dbReference>
<proteinExistence type="inferred from homology"/>
<evidence type="ECO:0000313" key="4">
    <source>
        <dbReference type="EMBL" id="RBO79912.1"/>
    </source>
</evidence>
<dbReference type="InterPro" id="IPR036505">
    <property type="entry name" value="Amidase/PGRP_sf"/>
</dbReference>
<accession>A0A366CW63</accession>
<dbReference type="InterPro" id="IPR006619">
    <property type="entry name" value="PGRP_domain_met/bac"/>
</dbReference>
<feature type="region of interest" description="Disordered" evidence="2">
    <location>
        <begin position="178"/>
        <end position="198"/>
    </location>
</feature>
<protein>
    <submittedName>
        <fullName evidence="4">LGFP repeat-containing protein</fullName>
    </submittedName>
</protein>
<dbReference type="GO" id="GO:0008745">
    <property type="term" value="F:N-acetylmuramoyl-L-alanine amidase activity"/>
    <property type="evidence" value="ECO:0007669"/>
    <property type="project" value="InterPro"/>
</dbReference>
<dbReference type="SMART" id="SM00701">
    <property type="entry name" value="PGRP"/>
    <property type="match status" value="1"/>
</dbReference>
<dbReference type="Pfam" id="PF08310">
    <property type="entry name" value="LGFP"/>
    <property type="match status" value="1"/>
</dbReference>
<dbReference type="InterPro" id="IPR015510">
    <property type="entry name" value="PGRP"/>
</dbReference>
<keyword evidence="5" id="KW-1185">Reference proteome</keyword>